<dbReference type="InterPro" id="IPR016135">
    <property type="entry name" value="UBQ-conjugating_enzyme/RWD"/>
</dbReference>
<dbReference type="InterPro" id="IPR000608">
    <property type="entry name" value="UBC"/>
</dbReference>
<dbReference type="SMART" id="SM00212">
    <property type="entry name" value="UBCc"/>
    <property type="match status" value="1"/>
</dbReference>
<evidence type="ECO:0000256" key="2">
    <source>
        <dbReference type="ARBA" id="ARBA00022786"/>
    </source>
</evidence>
<feature type="domain" description="UBC core" evidence="5">
    <location>
        <begin position="7"/>
        <end position="166"/>
    </location>
</feature>
<dbReference type="SUPFAM" id="SSF54495">
    <property type="entry name" value="UBC-like"/>
    <property type="match status" value="1"/>
</dbReference>
<gene>
    <name evidence="6" type="ORF">TVAG_318940</name>
</gene>
<keyword evidence="4" id="KW-0547">Nucleotide-binding</keyword>
<dbReference type="Gene3D" id="3.10.110.10">
    <property type="entry name" value="Ubiquitin Conjugating Enzyme"/>
    <property type="match status" value="1"/>
</dbReference>
<dbReference type="GO" id="GO:0061631">
    <property type="term" value="F:ubiquitin conjugating enzyme activity"/>
    <property type="evidence" value="ECO:0000318"/>
    <property type="project" value="GO_Central"/>
</dbReference>
<dbReference type="eggNOG" id="KOG0425">
    <property type="taxonomic scope" value="Eukaryota"/>
</dbReference>
<reference evidence="6" key="2">
    <citation type="journal article" date="2007" name="Science">
        <title>Draft genome sequence of the sexually transmitted pathogen Trichomonas vaginalis.</title>
        <authorList>
            <person name="Carlton J.M."/>
            <person name="Hirt R.P."/>
            <person name="Silva J.C."/>
            <person name="Delcher A.L."/>
            <person name="Schatz M."/>
            <person name="Zhao Q."/>
            <person name="Wortman J.R."/>
            <person name="Bidwell S.L."/>
            <person name="Alsmark U.C.M."/>
            <person name="Besteiro S."/>
            <person name="Sicheritz-Ponten T."/>
            <person name="Noel C.J."/>
            <person name="Dacks J.B."/>
            <person name="Foster P.G."/>
            <person name="Simillion C."/>
            <person name="Van de Peer Y."/>
            <person name="Miranda-Saavedra D."/>
            <person name="Barton G.J."/>
            <person name="Westrop G.D."/>
            <person name="Mueller S."/>
            <person name="Dessi D."/>
            <person name="Fiori P.L."/>
            <person name="Ren Q."/>
            <person name="Paulsen I."/>
            <person name="Zhang H."/>
            <person name="Bastida-Corcuera F.D."/>
            <person name="Simoes-Barbosa A."/>
            <person name="Brown M.T."/>
            <person name="Hayes R.D."/>
            <person name="Mukherjee M."/>
            <person name="Okumura C.Y."/>
            <person name="Schneider R."/>
            <person name="Smith A.J."/>
            <person name="Vanacova S."/>
            <person name="Villalvazo M."/>
            <person name="Haas B.J."/>
            <person name="Pertea M."/>
            <person name="Feldblyum T.V."/>
            <person name="Utterback T.R."/>
            <person name="Shu C.L."/>
            <person name="Osoegawa K."/>
            <person name="de Jong P.J."/>
            <person name="Hrdy I."/>
            <person name="Horvathova L."/>
            <person name="Zubacova Z."/>
            <person name="Dolezal P."/>
            <person name="Malik S.B."/>
            <person name="Logsdon J.M. Jr."/>
            <person name="Henze K."/>
            <person name="Gupta A."/>
            <person name="Wang C.C."/>
            <person name="Dunne R.L."/>
            <person name="Upcroft J.A."/>
            <person name="Upcroft P."/>
            <person name="White O."/>
            <person name="Salzberg S.L."/>
            <person name="Tang P."/>
            <person name="Chiu C.-H."/>
            <person name="Lee Y.-S."/>
            <person name="Embley T.M."/>
            <person name="Coombs G.H."/>
            <person name="Mottram J.C."/>
            <person name="Tachezy J."/>
            <person name="Fraser-Liggett C.M."/>
            <person name="Johnson P.J."/>
        </authorList>
    </citation>
    <scope>NUCLEOTIDE SEQUENCE [LARGE SCALE GENOMIC DNA]</scope>
    <source>
        <strain evidence="6">G3</strain>
    </source>
</reference>
<dbReference type="PROSITE" id="PS00183">
    <property type="entry name" value="UBC_1"/>
    <property type="match status" value="1"/>
</dbReference>
<evidence type="ECO:0000313" key="6">
    <source>
        <dbReference type="EMBL" id="EAY05539.1"/>
    </source>
</evidence>
<dbReference type="Pfam" id="PF00179">
    <property type="entry name" value="UQ_con"/>
    <property type="match status" value="1"/>
</dbReference>
<dbReference type="AlphaFoldDB" id="A2EP72"/>
<dbReference type="FunCoup" id="A2EP72">
    <property type="interactions" value="260"/>
</dbReference>
<accession>A2EP72</accession>
<protein>
    <submittedName>
        <fullName evidence="6">Ubiquitin conjugating enzyme, putative</fullName>
    </submittedName>
</protein>
<comment type="similarity">
    <text evidence="4">Belongs to the ubiquitin-conjugating enzyme family.</text>
</comment>
<evidence type="ECO:0000256" key="1">
    <source>
        <dbReference type="ARBA" id="ARBA00022679"/>
    </source>
</evidence>
<reference evidence="6" key="1">
    <citation type="submission" date="2006-10" db="EMBL/GenBank/DDBJ databases">
        <authorList>
            <person name="Amadeo P."/>
            <person name="Zhao Q."/>
            <person name="Wortman J."/>
            <person name="Fraser-Liggett C."/>
            <person name="Carlton J."/>
        </authorList>
    </citation>
    <scope>NUCLEOTIDE SEQUENCE</scope>
    <source>
        <strain evidence="6">G3</strain>
    </source>
</reference>
<name>A2EP72_TRIV3</name>
<dbReference type="PANTHER" id="PTHR24067">
    <property type="entry name" value="UBIQUITIN-CONJUGATING ENZYME E2"/>
    <property type="match status" value="1"/>
</dbReference>
<evidence type="ECO:0000313" key="7">
    <source>
        <dbReference type="Proteomes" id="UP000001542"/>
    </source>
</evidence>
<dbReference type="InterPro" id="IPR023313">
    <property type="entry name" value="UBQ-conjugating_AS"/>
</dbReference>
<dbReference type="OrthoDB" id="19692at2759"/>
<dbReference type="SMR" id="A2EP72"/>
<dbReference type="CDD" id="cd23795">
    <property type="entry name" value="UBCc_UBE2G1"/>
    <property type="match status" value="1"/>
</dbReference>
<dbReference type="RefSeq" id="XP_001317762.1">
    <property type="nucleotide sequence ID" value="XM_001317727.1"/>
</dbReference>
<keyword evidence="1" id="KW-0808">Transferase</keyword>
<proteinExistence type="inferred from homology"/>
<dbReference type="Proteomes" id="UP000001542">
    <property type="component" value="Unassembled WGS sequence"/>
</dbReference>
<dbReference type="GO" id="GO:0005524">
    <property type="term" value="F:ATP binding"/>
    <property type="evidence" value="ECO:0007669"/>
    <property type="project" value="UniProtKB-UniRule"/>
</dbReference>
<dbReference type="InterPro" id="IPR050113">
    <property type="entry name" value="Ub_conjugating_enzyme"/>
</dbReference>
<evidence type="ECO:0000256" key="4">
    <source>
        <dbReference type="RuleBase" id="RU362109"/>
    </source>
</evidence>
<dbReference type="InParanoid" id="A2EP72"/>
<dbReference type="VEuPathDB" id="TrichDB:TVAGG3_0178320"/>
<dbReference type="EMBL" id="DS113446">
    <property type="protein sequence ID" value="EAY05539.1"/>
    <property type="molecule type" value="Genomic_DNA"/>
</dbReference>
<feature type="active site" description="Glycyl thioester intermediate" evidence="3">
    <location>
        <position position="91"/>
    </location>
</feature>
<keyword evidence="4" id="KW-0067">ATP-binding</keyword>
<organism evidence="6 7">
    <name type="scientific">Trichomonas vaginalis (strain ATCC PRA-98 / G3)</name>
    <dbReference type="NCBI Taxonomy" id="412133"/>
    <lineage>
        <taxon>Eukaryota</taxon>
        <taxon>Metamonada</taxon>
        <taxon>Parabasalia</taxon>
        <taxon>Trichomonadida</taxon>
        <taxon>Trichomonadidae</taxon>
        <taxon>Trichomonas</taxon>
    </lineage>
</organism>
<dbReference type="FunFam" id="3.10.110.10:FF:000051">
    <property type="entry name" value="ubiquitin-conjugating enzyme E2 R2-like"/>
    <property type="match status" value="1"/>
</dbReference>
<dbReference type="KEGG" id="tva:4763405"/>
<dbReference type="OMA" id="APDGMFT"/>
<dbReference type="GO" id="GO:0006511">
    <property type="term" value="P:ubiquitin-dependent protein catabolic process"/>
    <property type="evidence" value="ECO:0000318"/>
    <property type="project" value="GO_Central"/>
</dbReference>
<evidence type="ECO:0000256" key="3">
    <source>
        <dbReference type="PROSITE-ProRule" id="PRU10133"/>
    </source>
</evidence>
<keyword evidence="7" id="KW-1185">Reference proteome</keyword>
<keyword evidence="2 4" id="KW-0833">Ubl conjugation pathway</keyword>
<dbReference type="PROSITE" id="PS50127">
    <property type="entry name" value="UBC_2"/>
    <property type="match status" value="1"/>
</dbReference>
<dbReference type="STRING" id="5722.A2EP72"/>
<dbReference type="GO" id="GO:0000209">
    <property type="term" value="P:protein polyubiquitination"/>
    <property type="evidence" value="ECO:0000318"/>
    <property type="project" value="GO_Central"/>
</dbReference>
<evidence type="ECO:0000259" key="5">
    <source>
        <dbReference type="PROSITE" id="PS50127"/>
    </source>
</evidence>
<dbReference type="VEuPathDB" id="TrichDB:TVAG_318940"/>
<sequence>MTGSRASAQLILARQFKEISHNSTNMFSAGLIDNDVFKWRVTVFGPAGTPYEGGYYPAVLNFPDDYPNNPPTMKFICPMFHPNIKNTGEVCISILHPPGKDQYEYEDKSERWLPIHTVESIIISVLSMLSDPNPESPMNIEAAKIYKNDIDEYKKRVRKTAEDSLQYCAQ</sequence>